<dbReference type="GO" id="GO:0003723">
    <property type="term" value="F:RNA binding"/>
    <property type="evidence" value="ECO:0007669"/>
    <property type="project" value="UniProtKB-UniRule"/>
</dbReference>
<dbReference type="PANTHER" id="PTHR10954">
    <property type="entry name" value="RIBONUCLEASE H2 SUBUNIT A"/>
    <property type="match status" value="1"/>
</dbReference>
<comment type="subcellular location">
    <subcellularLocation>
        <location evidence="4">Cytoplasm</location>
    </subcellularLocation>
</comment>
<dbReference type="GO" id="GO:0004523">
    <property type="term" value="F:RNA-DNA hybrid ribonuclease activity"/>
    <property type="evidence" value="ECO:0007669"/>
    <property type="project" value="UniProtKB-UniRule"/>
</dbReference>
<evidence type="ECO:0000256" key="9">
    <source>
        <dbReference type="ARBA" id="ARBA00022759"/>
    </source>
</evidence>
<dbReference type="STRING" id="1802519.A2961_00840"/>
<dbReference type="GO" id="GO:0043137">
    <property type="term" value="P:DNA replication, removal of RNA primer"/>
    <property type="evidence" value="ECO:0007669"/>
    <property type="project" value="TreeGrafter"/>
</dbReference>
<evidence type="ECO:0000256" key="6">
    <source>
        <dbReference type="ARBA" id="ARBA00022490"/>
    </source>
</evidence>
<feature type="binding site" evidence="12">
    <location>
        <position position="24"/>
    </location>
    <ligand>
        <name>a divalent metal cation</name>
        <dbReference type="ChEBI" id="CHEBI:60240"/>
    </ligand>
</feature>
<reference evidence="15 16" key="1">
    <citation type="journal article" date="2016" name="Nat. Commun.">
        <title>Thousands of microbial genomes shed light on interconnected biogeochemical processes in an aquifer system.</title>
        <authorList>
            <person name="Anantharaman K."/>
            <person name="Brown C.T."/>
            <person name="Hug L.A."/>
            <person name="Sharon I."/>
            <person name="Castelle C.J."/>
            <person name="Probst A.J."/>
            <person name="Thomas B.C."/>
            <person name="Singh A."/>
            <person name="Wilkins M.J."/>
            <person name="Karaoz U."/>
            <person name="Brodie E.L."/>
            <person name="Williams K.H."/>
            <person name="Hubbard S.S."/>
            <person name="Banfield J.F."/>
        </authorList>
    </citation>
    <scope>NUCLEOTIDE SEQUENCE [LARGE SCALE GENOMIC DNA]</scope>
</reference>
<keyword evidence="10 12" id="KW-0378">Hydrolase</keyword>
<proteinExistence type="inferred from homology"/>
<feature type="binding site" evidence="12">
    <location>
        <position position="127"/>
    </location>
    <ligand>
        <name>a divalent metal cation</name>
        <dbReference type="ChEBI" id="CHEBI:60240"/>
    </ligand>
</feature>
<sequence length="212" mass="23740">MRFPNLSLENILWDKGFSIVAGADEVGRGSFAGPVVSAVVAFSKSINQLVNNSNSPRIDDSKKLTTKQREIADKWIKENSIAWGIGVGSVTLINHAGIVKATNFAFRSAIKLMTKSLDRRIDYLLIDAFYIPYIGGIRRSKQKPIIRGDEKSVSIASAAILAKVYRDNLMIALNKKCQKYLWDKNKGYGTKEHRDAILKYGVTKYHRKAFVD</sequence>
<keyword evidence="7 12" id="KW-0540">Nuclease</keyword>
<comment type="cofactor">
    <cofactor evidence="12">
        <name>Mn(2+)</name>
        <dbReference type="ChEBI" id="CHEBI:29035"/>
    </cofactor>
    <cofactor evidence="12">
        <name>Mg(2+)</name>
        <dbReference type="ChEBI" id="CHEBI:18420"/>
    </cofactor>
    <text evidence="12">Manganese or magnesium. Binds 1 divalent metal ion per monomer in the absence of substrate. May bind a second metal ion after substrate binding.</text>
</comment>
<protein>
    <recommendedName>
        <fullName evidence="13">Ribonuclease</fullName>
        <ecNumber evidence="13">3.1.26.4</ecNumber>
    </recommendedName>
</protein>
<dbReference type="InterPro" id="IPR036397">
    <property type="entry name" value="RNaseH_sf"/>
</dbReference>
<dbReference type="GO" id="GO:0006298">
    <property type="term" value="P:mismatch repair"/>
    <property type="evidence" value="ECO:0007669"/>
    <property type="project" value="TreeGrafter"/>
</dbReference>
<organism evidence="15 16">
    <name type="scientific">Candidatus Woesebacteria bacterium RIFCSPLOWO2_01_FULL_39_21</name>
    <dbReference type="NCBI Taxonomy" id="1802519"/>
    <lineage>
        <taxon>Bacteria</taxon>
        <taxon>Candidatus Woeseibacteriota</taxon>
    </lineage>
</organism>
<dbReference type="NCBIfam" id="NF000595">
    <property type="entry name" value="PRK00015.1-3"/>
    <property type="match status" value="1"/>
</dbReference>
<comment type="cofactor">
    <cofactor evidence="2">
        <name>Mg(2+)</name>
        <dbReference type="ChEBI" id="CHEBI:18420"/>
    </cofactor>
</comment>
<evidence type="ECO:0000256" key="5">
    <source>
        <dbReference type="ARBA" id="ARBA00007383"/>
    </source>
</evidence>
<dbReference type="AlphaFoldDB" id="A0A1F8BMD8"/>
<evidence type="ECO:0000256" key="4">
    <source>
        <dbReference type="ARBA" id="ARBA00004496"/>
    </source>
</evidence>
<dbReference type="Proteomes" id="UP000177082">
    <property type="component" value="Unassembled WGS sequence"/>
</dbReference>
<keyword evidence="9 12" id="KW-0255">Endonuclease</keyword>
<name>A0A1F8BMD8_9BACT</name>
<comment type="function">
    <text evidence="3 13">Endonuclease that specifically degrades the RNA of RNA-DNA hybrids.</text>
</comment>
<dbReference type="InterPro" id="IPR012337">
    <property type="entry name" value="RNaseH-like_sf"/>
</dbReference>
<evidence type="ECO:0000313" key="15">
    <source>
        <dbReference type="EMBL" id="OGM65227.1"/>
    </source>
</evidence>
<dbReference type="CDD" id="cd07182">
    <property type="entry name" value="RNase_HII_bacteria_HII_like"/>
    <property type="match status" value="1"/>
</dbReference>
<evidence type="ECO:0000256" key="8">
    <source>
        <dbReference type="ARBA" id="ARBA00022723"/>
    </source>
</evidence>
<evidence type="ECO:0000259" key="14">
    <source>
        <dbReference type="PROSITE" id="PS51975"/>
    </source>
</evidence>
<evidence type="ECO:0000256" key="2">
    <source>
        <dbReference type="ARBA" id="ARBA00001946"/>
    </source>
</evidence>
<comment type="catalytic activity">
    <reaction evidence="1 12 13">
        <text>Endonucleolytic cleavage to 5'-phosphomonoester.</text>
        <dbReference type="EC" id="3.1.26.4"/>
    </reaction>
</comment>
<dbReference type="EC" id="3.1.26.4" evidence="13"/>
<dbReference type="PROSITE" id="PS51975">
    <property type="entry name" value="RNASE_H_2"/>
    <property type="match status" value="1"/>
</dbReference>
<keyword evidence="11" id="KW-0464">Manganese</keyword>
<dbReference type="Pfam" id="PF01351">
    <property type="entry name" value="RNase_HII"/>
    <property type="match status" value="1"/>
</dbReference>
<dbReference type="InterPro" id="IPR022898">
    <property type="entry name" value="RNase_HII"/>
</dbReference>
<dbReference type="InterPro" id="IPR024567">
    <property type="entry name" value="RNase_HII/HIII_dom"/>
</dbReference>
<dbReference type="GO" id="GO:0005737">
    <property type="term" value="C:cytoplasm"/>
    <property type="evidence" value="ECO:0007669"/>
    <property type="project" value="UniProtKB-SubCell"/>
</dbReference>
<comment type="caution">
    <text evidence="15">The sequence shown here is derived from an EMBL/GenBank/DDBJ whole genome shotgun (WGS) entry which is preliminary data.</text>
</comment>
<evidence type="ECO:0000256" key="10">
    <source>
        <dbReference type="ARBA" id="ARBA00022801"/>
    </source>
</evidence>
<evidence type="ECO:0000313" key="16">
    <source>
        <dbReference type="Proteomes" id="UP000177082"/>
    </source>
</evidence>
<dbReference type="Gene3D" id="3.30.420.10">
    <property type="entry name" value="Ribonuclease H-like superfamily/Ribonuclease H"/>
    <property type="match status" value="1"/>
</dbReference>
<comment type="similarity">
    <text evidence="5 13">Belongs to the RNase HII family.</text>
</comment>
<evidence type="ECO:0000256" key="11">
    <source>
        <dbReference type="ARBA" id="ARBA00023211"/>
    </source>
</evidence>
<feature type="domain" description="RNase H type-2" evidence="14">
    <location>
        <begin position="18"/>
        <end position="212"/>
    </location>
</feature>
<evidence type="ECO:0000256" key="12">
    <source>
        <dbReference type="PROSITE-ProRule" id="PRU01319"/>
    </source>
</evidence>
<dbReference type="GO" id="GO:0032299">
    <property type="term" value="C:ribonuclease H2 complex"/>
    <property type="evidence" value="ECO:0007669"/>
    <property type="project" value="TreeGrafter"/>
</dbReference>
<evidence type="ECO:0000256" key="3">
    <source>
        <dbReference type="ARBA" id="ARBA00004065"/>
    </source>
</evidence>
<accession>A0A1F8BMD8</accession>
<keyword evidence="8 12" id="KW-0479">Metal-binding</keyword>
<dbReference type="GO" id="GO:0046872">
    <property type="term" value="F:metal ion binding"/>
    <property type="evidence" value="ECO:0007669"/>
    <property type="project" value="UniProtKB-KW"/>
</dbReference>
<dbReference type="SUPFAM" id="SSF53098">
    <property type="entry name" value="Ribonuclease H-like"/>
    <property type="match status" value="1"/>
</dbReference>
<gene>
    <name evidence="15" type="ORF">A2961_00840</name>
</gene>
<dbReference type="EMBL" id="MGHF01000002">
    <property type="protein sequence ID" value="OGM65227.1"/>
    <property type="molecule type" value="Genomic_DNA"/>
</dbReference>
<evidence type="ECO:0000256" key="7">
    <source>
        <dbReference type="ARBA" id="ARBA00022722"/>
    </source>
</evidence>
<dbReference type="InterPro" id="IPR001352">
    <property type="entry name" value="RNase_HII/HIII"/>
</dbReference>
<keyword evidence="6" id="KW-0963">Cytoplasm</keyword>
<dbReference type="PANTHER" id="PTHR10954:SF18">
    <property type="entry name" value="RIBONUCLEASE HII"/>
    <property type="match status" value="1"/>
</dbReference>
<evidence type="ECO:0000256" key="1">
    <source>
        <dbReference type="ARBA" id="ARBA00000077"/>
    </source>
</evidence>
<feature type="binding site" evidence="12">
    <location>
        <position position="25"/>
    </location>
    <ligand>
        <name>a divalent metal cation</name>
        <dbReference type="ChEBI" id="CHEBI:60240"/>
    </ligand>
</feature>
<evidence type="ECO:0000256" key="13">
    <source>
        <dbReference type="RuleBase" id="RU003515"/>
    </source>
</evidence>